<keyword evidence="1" id="KW-0862">Zinc</keyword>
<dbReference type="PROSITE" id="PS50158">
    <property type="entry name" value="ZF_CCHC"/>
    <property type="match status" value="1"/>
</dbReference>
<dbReference type="SMART" id="SM00343">
    <property type="entry name" value="ZnF_C2HC"/>
    <property type="match status" value="1"/>
</dbReference>
<feature type="domain" description="CCHC-type" evidence="3">
    <location>
        <begin position="96"/>
        <end position="111"/>
    </location>
</feature>
<dbReference type="InterPro" id="IPR001878">
    <property type="entry name" value="Znf_CCHC"/>
</dbReference>
<protein>
    <submittedName>
        <fullName evidence="5">Uncharacterized protein LOC111010217</fullName>
    </submittedName>
    <submittedName>
        <fullName evidence="6">Uncharacterized protein LOC111025819</fullName>
    </submittedName>
</protein>
<dbReference type="InterPro" id="IPR036875">
    <property type="entry name" value="Znf_CCHC_sf"/>
</dbReference>
<name>A0A6J1CBU3_MOMCH</name>
<evidence type="ECO:0000256" key="1">
    <source>
        <dbReference type="PROSITE-ProRule" id="PRU00047"/>
    </source>
</evidence>
<keyword evidence="4" id="KW-1185">Reference proteome</keyword>
<proteinExistence type="predicted"/>
<evidence type="ECO:0000313" key="5">
    <source>
        <dbReference type="RefSeq" id="XP_022139260.1"/>
    </source>
</evidence>
<accession>A0A6J1CBU3</accession>
<dbReference type="Proteomes" id="UP000504603">
    <property type="component" value="Unplaced"/>
</dbReference>
<keyword evidence="1" id="KW-0863">Zinc-finger</keyword>
<keyword evidence="1" id="KW-0479">Metal-binding</keyword>
<dbReference type="OrthoDB" id="1751815at2759"/>
<dbReference type="Pfam" id="PF00098">
    <property type="entry name" value="zf-CCHC"/>
    <property type="match status" value="1"/>
</dbReference>
<dbReference type="GO" id="GO:0008270">
    <property type="term" value="F:zinc ion binding"/>
    <property type="evidence" value="ECO:0007669"/>
    <property type="project" value="UniProtKB-KW"/>
</dbReference>
<dbReference type="AlphaFoldDB" id="A0A6J1CBU3"/>
<evidence type="ECO:0000259" key="3">
    <source>
        <dbReference type="PROSITE" id="PS50158"/>
    </source>
</evidence>
<dbReference type="KEGG" id="mcha:111025819"/>
<dbReference type="RefSeq" id="XP_022159403.1">
    <property type="nucleotide sequence ID" value="XM_022303711.1"/>
</dbReference>
<gene>
    <name evidence="5" type="primary">LOC111010217</name>
    <name evidence="6" type="synonym">LOC111025819</name>
</gene>
<sequence length="125" mass="13748">MKEGTSVTEHVLDMMVHFNTAEVNGATIDEASQNLTKAKGKEVEANVATRKKIPRGSTSKAKAGPSKNRNVQIKKKKEKGKAPVVDKGKNVAKGICFHCNQDEHWKRNCPKYLAEKKAEKTTTGN</sequence>
<dbReference type="RefSeq" id="XP_022139260.1">
    <property type="nucleotide sequence ID" value="XM_022283568.1"/>
</dbReference>
<evidence type="ECO:0000313" key="6">
    <source>
        <dbReference type="RefSeq" id="XP_022159403.1"/>
    </source>
</evidence>
<evidence type="ECO:0000256" key="2">
    <source>
        <dbReference type="SAM" id="MobiDB-lite"/>
    </source>
</evidence>
<organism evidence="4 5">
    <name type="scientific">Momordica charantia</name>
    <name type="common">Bitter gourd</name>
    <name type="synonym">Balsam pear</name>
    <dbReference type="NCBI Taxonomy" id="3673"/>
    <lineage>
        <taxon>Eukaryota</taxon>
        <taxon>Viridiplantae</taxon>
        <taxon>Streptophyta</taxon>
        <taxon>Embryophyta</taxon>
        <taxon>Tracheophyta</taxon>
        <taxon>Spermatophyta</taxon>
        <taxon>Magnoliopsida</taxon>
        <taxon>eudicotyledons</taxon>
        <taxon>Gunneridae</taxon>
        <taxon>Pentapetalae</taxon>
        <taxon>rosids</taxon>
        <taxon>fabids</taxon>
        <taxon>Cucurbitales</taxon>
        <taxon>Cucurbitaceae</taxon>
        <taxon>Momordiceae</taxon>
        <taxon>Momordica</taxon>
    </lineage>
</organism>
<dbReference type="KEGG" id="mcha:111010217"/>
<dbReference type="Gene3D" id="4.10.60.10">
    <property type="entry name" value="Zinc finger, CCHC-type"/>
    <property type="match status" value="1"/>
</dbReference>
<feature type="region of interest" description="Disordered" evidence="2">
    <location>
        <begin position="51"/>
        <end position="85"/>
    </location>
</feature>
<dbReference type="GO" id="GO:0003676">
    <property type="term" value="F:nucleic acid binding"/>
    <property type="evidence" value="ECO:0007669"/>
    <property type="project" value="InterPro"/>
</dbReference>
<evidence type="ECO:0000313" key="4">
    <source>
        <dbReference type="Proteomes" id="UP000504603"/>
    </source>
</evidence>
<dbReference type="SUPFAM" id="SSF57756">
    <property type="entry name" value="Retrovirus zinc finger-like domains"/>
    <property type="match status" value="1"/>
</dbReference>
<reference evidence="5 6" key="1">
    <citation type="submission" date="2025-04" db="UniProtKB">
        <authorList>
            <consortium name="RefSeq"/>
        </authorList>
    </citation>
    <scope>IDENTIFICATION</scope>
    <source>
        <strain evidence="5 6">OHB3-1</strain>
    </source>
</reference>
<dbReference type="GeneID" id="111010217"/>